<feature type="non-terminal residue" evidence="7">
    <location>
        <position position="352"/>
    </location>
</feature>
<evidence type="ECO:0000313" key="7">
    <source>
        <dbReference type="EMBL" id="EHO47282.1"/>
    </source>
</evidence>
<evidence type="ECO:0000313" key="8">
    <source>
        <dbReference type="Proteomes" id="UP000005025"/>
    </source>
</evidence>
<keyword evidence="2" id="KW-1003">Cell membrane</keyword>
<dbReference type="Proteomes" id="UP000005025">
    <property type="component" value="Unassembled WGS sequence"/>
</dbReference>
<comment type="subcellular location">
    <subcellularLocation>
        <location evidence="1">Cell membrane</location>
        <topology evidence="1">Multi-pass membrane protein</topology>
    </subcellularLocation>
</comment>
<feature type="transmembrane region" description="Helical" evidence="6">
    <location>
        <begin position="105"/>
        <end position="124"/>
    </location>
</feature>
<proteinExistence type="predicted"/>
<dbReference type="GO" id="GO:0022857">
    <property type="term" value="F:transmembrane transporter activity"/>
    <property type="evidence" value="ECO:0007669"/>
    <property type="project" value="InterPro"/>
</dbReference>
<feature type="transmembrane region" description="Helical" evidence="6">
    <location>
        <begin position="301"/>
        <end position="325"/>
    </location>
</feature>
<keyword evidence="5 6" id="KW-0472">Membrane</keyword>
<feature type="transmembrane region" description="Helical" evidence="6">
    <location>
        <begin position="20"/>
        <end position="41"/>
    </location>
</feature>
<dbReference type="AlphaFoldDB" id="H1LKD9"/>
<feature type="transmembrane region" description="Helical" evidence="6">
    <location>
        <begin position="262"/>
        <end position="281"/>
    </location>
</feature>
<keyword evidence="4 6" id="KW-1133">Transmembrane helix</keyword>
<evidence type="ECO:0000256" key="3">
    <source>
        <dbReference type="ARBA" id="ARBA00022692"/>
    </source>
</evidence>
<feature type="transmembrane region" description="Helical" evidence="6">
    <location>
        <begin position="173"/>
        <end position="194"/>
    </location>
</feature>
<dbReference type="GO" id="GO:0005886">
    <property type="term" value="C:plasma membrane"/>
    <property type="evidence" value="ECO:0007669"/>
    <property type="project" value="UniProtKB-SubCell"/>
</dbReference>
<accession>H1LKD9</accession>
<sequence>MEARFILINKLKEQQLPLMLSPFISQVGLTIYLLGLNWLIVDMTGTTKLLGIIQGICGVAFILADFLVGSLIDRYNPKKLIVLSCLLVAGINILGALLINDRSPQLWLLVLITFSLNMVVAINYPAVKTIIPRIIHRKKFQRFNALSNTIYSFANIVSPIISGFLLSTRQIKFSHFLLITGLLFLGTSGINCLINYQHSWQTAHDKQTFISATVSGLKYLLKSRHLRIFVVALGSYNFCYAGFLLLAPYIAKKHYAHQPGSYSVFLLIMAIGGITGGILLAHQKSEIQPIRIYQEQIAYGFLSLILYLTGGYYSWLLTALSFGFVQTRLLGSLPTFIQLSTRSEYLGRVFLD</sequence>
<dbReference type="EMBL" id="AGRJ01000263">
    <property type="protein sequence ID" value="EHO47282.1"/>
    <property type="molecule type" value="Genomic_DNA"/>
</dbReference>
<dbReference type="PANTHER" id="PTHR23513">
    <property type="entry name" value="INTEGRAL MEMBRANE EFFLUX PROTEIN-RELATED"/>
    <property type="match status" value="1"/>
</dbReference>
<feature type="transmembrane region" description="Helical" evidence="6">
    <location>
        <begin position="80"/>
        <end position="99"/>
    </location>
</feature>
<evidence type="ECO:0000256" key="2">
    <source>
        <dbReference type="ARBA" id="ARBA00022475"/>
    </source>
</evidence>
<dbReference type="STRING" id="797516.HMPREF9104_03085"/>
<evidence type="ECO:0000256" key="4">
    <source>
        <dbReference type="ARBA" id="ARBA00022989"/>
    </source>
</evidence>
<dbReference type="PANTHER" id="PTHR23513:SF11">
    <property type="entry name" value="STAPHYLOFERRIN A TRANSPORTER"/>
    <property type="match status" value="1"/>
</dbReference>
<evidence type="ECO:0000256" key="1">
    <source>
        <dbReference type="ARBA" id="ARBA00004651"/>
    </source>
</evidence>
<evidence type="ECO:0000256" key="6">
    <source>
        <dbReference type="SAM" id="Phobius"/>
    </source>
</evidence>
<keyword evidence="3 6" id="KW-0812">Transmembrane</keyword>
<dbReference type="Gene3D" id="1.20.1250.20">
    <property type="entry name" value="MFS general substrate transporter like domains"/>
    <property type="match status" value="1"/>
</dbReference>
<feature type="transmembrane region" description="Helical" evidence="6">
    <location>
        <begin position="47"/>
        <end position="68"/>
    </location>
</feature>
<evidence type="ECO:0000256" key="5">
    <source>
        <dbReference type="ARBA" id="ARBA00023136"/>
    </source>
</evidence>
<reference evidence="7 8" key="1">
    <citation type="submission" date="2011-09" db="EMBL/GenBank/DDBJ databases">
        <authorList>
            <person name="Weinstock G."/>
            <person name="Sodergren E."/>
            <person name="Clifton S."/>
            <person name="Fulton L."/>
            <person name="Fulton B."/>
            <person name="Courtney L."/>
            <person name="Fronick C."/>
            <person name="Harrison M."/>
            <person name="Strong C."/>
            <person name="Farmer C."/>
            <person name="Delahaunty K."/>
            <person name="Markovic C."/>
            <person name="Hall O."/>
            <person name="Minx P."/>
            <person name="Tomlinson C."/>
            <person name="Mitreva M."/>
            <person name="Hou S."/>
            <person name="Chen J."/>
            <person name="Wollam A."/>
            <person name="Pepin K.H."/>
            <person name="Johnson M."/>
            <person name="Bhonagiri V."/>
            <person name="Zhang X."/>
            <person name="Suruliraj S."/>
            <person name="Warren W."/>
            <person name="Chinwalla A."/>
            <person name="Mardis E.R."/>
            <person name="Wilson R.K."/>
        </authorList>
    </citation>
    <scope>NUCLEOTIDE SEQUENCE [LARGE SCALE GENOMIC DNA]</scope>
    <source>
        <strain evidence="7 8">F0435</strain>
    </source>
</reference>
<dbReference type="InterPro" id="IPR011701">
    <property type="entry name" value="MFS"/>
</dbReference>
<dbReference type="Pfam" id="PF07690">
    <property type="entry name" value="MFS_1"/>
    <property type="match status" value="1"/>
</dbReference>
<name>H1LKD9_9LACO</name>
<gene>
    <name evidence="7" type="ORF">HMPREF9104_03085</name>
</gene>
<organism evidence="7 8">
    <name type="scientific">Lentilactobacillus kisonensis F0435</name>
    <dbReference type="NCBI Taxonomy" id="797516"/>
    <lineage>
        <taxon>Bacteria</taxon>
        <taxon>Bacillati</taxon>
        <taxon>Bacillota</taxon>
        <taxon>Bacilli</taxon>
        <taxon>Lactobacillales</taxon>
        <taxon>Lactobacillaceae</taxon>
        <taxon>Lentilactobacillus</taxon>
    </lineage>
</organism>
<dbReference type="InterPro" id="IPR036259">
    <property type="entry name" value="MFS_trans_sf"/>
</dbReference>
<protein>
    <submittedName>
        <fullName evidence="7">Transporter, major facilitator family protein</fullName>
    </submittedName>
</protein>
<dbReference type="HOGENOM" id="CLU_034180_16_3_9"/>
<dbReference type="CDD" id="cd06173">
    <property type="entry name" value="MFS_MefA_like"/>
    <property type="match status" value="1"/>
</dbReference>
<feature type="transmembrane region" description="Helical" evidence="6">
    <location>
        <begin position="145"/>
        <end position="167"/>
    </location>
</feature>
<comment type="caution">
    <text evidence="7">The sequence shown here is derived from an EMBL/GenBank/DDBJ whole genome shotgun (WGS) entry which is preliminary data.</text>
</comment>
<feature type="transmembrane region" description="Helical" evidence="6">
    <location>
        <begin position="228"/>
        <end position="250"/>
    </location>
</feature>
<dbReference type="SUPFAM" id="SSF103473">
    <property type="entry name" value="MFS general substrate transporter"/>
    <property type="match status" value="1"/>
</dbReference>